<dbReference type="InterPro" id="IPR025961">
    <property type="entry name" value="Metal_resist"/>
</dbReference>
<protein>
    <submittedName>
        <fullName evidence="1">Periplasmic heavy metal sensor</fullName>
    </submittedName>
</protein>
<dbReference type="EMBL" id="QXFK01000019">
    <property type="protein sequence ID" value="RIV75554.1"/>
    <property type="molecule type" value="Genomic_DNA"/>
</dbReference>
<comment type="caution">
    <text evidence="1">The sequence shown here is derived from an EMBL/GenBank/DDBJ whole genome shotgun (WGS) entry which is preliminary data.</text>
</comment>
<accession>A0A418NEA0</accession>
<dbReference type="AlphaFoldDB" id="A0A418NEA0"/>
<dbReference type="RefSeq" id="WP_119514480.1">
    <property type="nucleotide sequence ID" value="NZ_QXFK01000019.1"/>
</dbReference>
<evidence type="ECO:0000313" key="1">
    <source>
        <dbReference type="EMBL" id="RIV75554.1"/>
    </source>
</evidence>
<proteinExistence type="predicted"/>
<dbReference type="Pfam" id="PF13801">
    <property type="entry name" value="Metal_resist"/>
    <property type="match status" value="1"/>
</dbReference>
<dbReference type="Gene3D" id="1.20.120.1490">
    <property type="match status" value="1"/>
</dbReference>
<name>A0A418NEA0_9SPHN</name>
<organism evidence="1 2">
    <name type="scientific">Pelagerythrobacter aerophilus</name>
    <dbReference type="NCBI Taxonomy" id="2306995"/>
    <lineage>
        <taxon>Bacteria</taxon>
        <taxon>Pseudomonadati</taxon>
        <taxon>Pseudomonadota</taxon>
        <taxon>Alphaproteobacteria</taxon>
        <taxon>Sphingomonadales</taxon>
        <taxon>Erythrobacteraceae</taxon>
        <taxon>Pelagerythrobacter</taxon>
    </lineage>
</organism>
<dbReference type="Proteomes" id="UP000285092">
    <property type="component" value="Unassembled WGS sequence"/>
</dbReference>
<reference evidence="1 2" key="1">
    <citation type="submission" date="2018-08" db="EMBL/GenBank/DDBJ databases">
        <title>Altererythrobacter sp.Ery1 and Ery12, the genome sequencing of novel strains in genus Alterythrobacter.</title>
        <authorList>
            <person name="Cheng H."/>
            <person name="Wu Y.-H."/>
            <person name="Fang C."/>
            <person name="Xu X.-W."/>
        </authorList>
    </citation>
    <scope>NUCLEOTIDE SEQUENCE [LARGE SCALE GENOMIC DNA]</scope>
    <source>
        <strain evidence="1 2">Ery1</strain>
    </source>
</reference>
<sequence length="146" mass="16296">MTSFQRVLMIGLVAFVSAVAGVFVGQQIVDKPRASETELHAQLHERLDLTAEQRARLEQIEADFTARHHALEQEMRAANVRLAKAMQAEHGYGPEVTLAIDHSHQVMGSLQKETLQHLFAMREVLDPEQAEVFDSIVVKALTADAR</sequence>
<gene>
    <name evidence="1" type="ORF">D2V04_14740</name>
</gene>
<keyword evidence="2" id="KW-1185">Reference proteome</keyword>
<dbReference type="OrthoDB" id="7450844at2"/>
<evidence type="ECO:0000313" key="2">
    <source>
        <dbReference type="Proteomes" id="UP000285092"/>
    </source>
</evidence>